<dbReference type="PANTHER" id="PTHR43798">
    <property type="entry name" value="MONOACYLGLYCEROL LIPASE"/>
    <property type="match status" value="1"/>
</dbReference>
<dbReference type="Gene3D" id="3.40.50.1820">
    <property type="entry name" value="alpha/beta hydrolase"/>
    <property type="match status" value="1"/>
</dbReference>
<dbReference type="InterPro" id="IPR029058">
    <property type="entry name" value="AB_hydrolase_fold"/>
</dbReference>
<dbReference type="Pfam" id="PF00561">
    <property type="entry name" value="Abhydrolase_1"/>
    <property type="match status" value="1"/>
</dbReference>
<dbReference type="RefSeq" id="WP_344702860.1">
    <property type="nucleotide sequence ID" value="NZ_BAAAZT010000030.1"/>
</dbReference>
<keyword evidence="5" id="KW-1185">Reference proteome</keyword>
<feature type="domain" description="AB hydrolase-1" evidence="3">
    <location>
        <begin position="41"/>
        <end position="154"/>
    </location>
</feature>
<dbReference type="PANTHER" id="PTHR43798:SF14">
    <property type="entry name" value="SERINE HYDROLASE-LIKE PROTEIN DDB_G0286239"/>
    <property type="match status" value="1"/>
</dbReference>
<name>A0ABP7LFW1_9GAMM</name>
<evidence type="ECO:0000259" key="3">
    <source>
        <dbReference type="Pfam" id="PF00561"/>
    </source>
</evidence>
<sequence length="301" mass="31368">MQDIDADMVAAEASGVTALTLAQGQLAALGWGRHDAPLWLALHGWLDNAASFTRLAPVLAARLDVRIVALDFRGHGRSAGNAGANDDYALWDYAHDVLNAMDELGANDAVLLGHSMGAAVACLVAAALPERVSRLVLIDGLGMLSTPAENAAAQLRRGLLAHRAGPSRMPVYADLAGAVAARVAGGVTPIDAATAEPLVARNSRTLDDGRITLRTDSRLLKPSPVRFTPEQVPALLAAIRCPVQLIEGEQGILGERAFAIRARSAVPHLTRCVVPGGHHLHLEPGRISGVVEAVINGLAAA</sequence>
<evidence type="ECO:0000256" key="2">
    <source>
        <dbReference type="ARBA" id="ARBA00022801"/>
    </source>
</evidence>
<dbReference type="PRINTS" id="PR00111">
    <property type="entry name" value="ABHYDROLASE"/>
</dbReference>
<evidence type="ECO:0000256" key="1">
    <source>
        <dbReference type="ARBA" id="ARBA00008645"/>
    </source>
</evidence>
<comment type="similarity">
    <text evidence="1">Belongs to the AB hydrolase superfamily.</text>
</comment>
<keyword evidence="2 4" id="KW-0378">Hydrolase</keyword>
<reference evidence="5" key="1">
    <citation type="journal article" date="2019" name="Int. J. Syst. Evol. Microbiol.">
        <title>The Global Catalogue of Microorganisms (GCM) 10K type strain sequencing project: providing services to taxonomists for standard genome sequencing and annotation.</title>
        <authorList>
            <consortium name="The Broad Institute Genomics Platform"/>
            <consortium name="The Broad Institute Genome Sequencing Center for Infectious Disease"/>
            <person name="Wu L."/>
            <person name="Ma J."/>
        </authorList>
    </citation>
    <scope>NUCLEOTIDE SEQUENCE [LARGE SCALE GENOMIC DNA]</scope>
    <source>
        <strain evidence="5">JCM 16914</strain>
    </source>
</reference>
<dbReference type="Proteomes" id="UP001500133">
    <property type="component" value="Unassembled WGS sequence"/>
</dbReference>
<dbReference type="GO" id="GO:0016787">
    <property type="term" value="F:hydrolase activity"/>
    <property type="evidence" value="ECO:0007669"/>
    <property type="project" value="UniProtKB-KW"/>
</dbReference>
<dbReference type="SUPFAM" id="SSF53474">
    <property type="entry name" value="alpha/beta-Hydrolases"/>
    <property type="match status" value="1"/>
</dbReference>
<dbReference type="InterPro" id="IPR050266">
    <property type="entry name" value="AB_hydrolase_sf"/>
</dbReference>
<dbReference type="EMBL" id="BAAAZT010000030">
    <property type="protein sequence ID" value="GAA3901064.1"/>
    <property type="molecule type" value="Genomic_DNA"/>
</dbReference>
<evidence type="ECO:0000313" key="4">
    <source>
        <dbReference type="EMBL" id="GAA3901064.1"/>
    </source>
</evidence>
<comment type="caution">
    <text evidence="4">The sequence shown here is derived from an EMBL/GenBank/DDBJ whole genome shotgun (WGS) entry which is preliminary data.</text>
</comment>
<gene>
    <name evidence="4" type="ORF">GCM10022228_09660</name>
</gene>
<proteinExistence type="inferred from homology"/>
<dbReference type="InterPro" id="IPR000073">
    <property type="entry name" value="AB_hydrolase_1"/>
</dbReference>
<accession>A0ABP7LFW1</accession>
<protein>
    <submittedName>
        <fullName evidence="4">Alpha/beta fold hydrolase</fullName>
    </submittedName>
</protein>
<evidence type="ECO:0000313" key="5">
    <source>
        <dbReference type="Proteomes" id="UP001500133"/>
    </source>
</evidence>
<organism evidence="4 5">
    <name type="scientific">Halomonas cibimaris</name>
    <dbReference type="NCBI Taxonomy" id="657012"/>
    <lineage>
        <taxon>Bacteria</taxon>
        <taxon>Pseudomonadati</taxon>
        <taxon>Pseudomonadota</taxon>
        <taxon>Gammaproteobacteria</taxon>
        <taxon>Oceanospirillales</taxon>
        <taxon>Halomonadaceae</taxon>
        <taxon>Halomonas</taxon>
    </lineage>
</organism>